<name>A0A1I3XRI9_9ACTN</name>
<proteinExistence type="predicted"/>
<sequence length="201" mass="22251">MTREGRGRRGIGRSTRKAMDELARRLMDGLSRDPGLQVPTDAESLCRALCREMGALRGRPLELRVEELPREAGGITGLMLSLEERDVILVERRVDAPQKPIIVGHELWHLHQGHSGYLSHVEGGTAAARMLSPADRPGDGTVLCAAARSHCDAREEGEAEAFGVRLYRDFRRWLVDDPLAVPHPARTDAVVTRLRTTLGPR</sequence>
<dbReference type="Proteomes" id="UP000198928">
    <property type="component" value="Unassembled WGS sequence"/>
</dbReference>
<accession>A0A1I3XRI9</accession>
<keyword evidence="2" id="KW-1185">Reference proteome</keyword>
<evidence type="ECO:0000313" key="1">
    <source>
        <dbReference type="EMBL" id="SFK22150.1"/>
    </source>
</evidence>
<dbReference type="AlphaFoldDB" id="A0A1I3XRI9"/>
<organism evidence="1 2">
    <name type="scientific">Streptomyces pini</name>
    <dbReference type="NCBI Taxonomy" id="1520580"/>
    <lineage>
        <taxon>Bacteria</taxon>
        <taxon>Bacillati</taxon>
        <taxon>Actinomycetota</taxon>
        <taxon>Actinomycetes</taxon>
        <taxon>Kitasatosporales</taxon>
        <taxon>Streptomycetaceae</taxon>
        <taxon>Streptomyces</taxon>
    </lineage>
</organism>
<protein>
    <recommendedName>
        <fullName evidence="3">IrrE N-terminal-like domain-containing protein</fullName>
    </recommendedName>
</protein>
<reference evidence="2" key="1">
    <citation type="submission" date="2016-10" db="EMBL/GenBank/DDBJ databases">
        <authorList>
            <person name="Varghese N."/>
            <person name="Submissions S."/>
        </authorList>
    </citation>
    <scope>NUCLEOTIDE SEQUENCE [LARGE SCALE GENOMIC DNA]</scope>
    <source>
        <strain evidence="2">PL19</strain>
    </source>
</reference>
<gene>
    <name evidence="1" type="ORF">SAMN05192584_104299</name>
</gene>
<dbReference type="OrthoDB" id="4310552at2"/>
<dbReference type="RefSeq" id="WP_093848808.1">
    <property type="nucleotide sequence ID" value="NZ_FOSG01000004.1"/>
</dbReference>
<evidence type="ECO:0008006" key="3">
    <source>
        <dbReference type="Google" id="ProtNLM"/>
    </source>
</evidence>
<evidence type="ECO:0000313" key="2">
    <source>
        <dbReference type="Proteomes" id="UP000198928"/>
    </source>
</evidence>
<dbReference type="EMBL" id="FOSG01000004">
    <property type="protein sequence ID" value="SFK22150.1"/>
    <property type="molecule type" value="Genomic_DNA"/>
</dbReference>